<proteinExistence type="predicted"/>
<dbReference type="InterPro" id="IPR038765">
    <property type="entry name" value="Papain-like_cys_pep_sf"/>
</dbReference>
<accession>A0AAP2GSY1</accession>
<gene>
    <name evidence="4" type="ORF">KK083_29565</name>
</gene>
<dbReference type="Pfam" id="PF12969">
    <property type="entry name" value="DUF3857"/>
    <property type="match status" value="1"/>
</dbReference>
<feature type="domain" description="Transglutaminase-like" evidence="2">
    <location>
        <begin position="293"/>
        <end position="372"/>
    </location>
</feature>
<dbReference type="Proteomes" id="UP001319200">
    <property type="component" value="Unassembled WGS sequence"/>
</dbReference>
<dbReference type="InterPro" id="IPR024618">
    <property type="entry name" value="DUF3857"/>
</dbReference>
<dbReference type="InterPro" id="IPR002931">
    <property type="entry name" value="Transglutaminase-like"/>
</dbReference>
<feature type="domain" description="DUF3857" evidence="3">
    <location>
        <begin position="66"/>
        <end position="230"/>
    </location>
</feature>
<dbReference type="Pfam" id="PF01841">
    <property type="entry name" value="Transglut_core"/>
    <property type="match status" value="1"/>
</dbReference>
<name>A0AAP2GSY1_9BACT</name>
<protein>
    <submittedName>
        <fullName evidence="4">Transglutaminase-like domain-containing protein</fullName>
    </submittedName>
</protein>
<reference evidence="4 5" key="1">
    <citation type="submission" date="2021-05" db="EMBL/GenBank/DDBJ databases">
        <title>A Polyphasic approach of four new species of the genus Ohtaekwangia: Ohtaekwangia histidinii sp. nov., Ohtaekwangia cretensis sp. nov., Ohtaekwangia indiensis sp. nov., Ohtaekwangia reichenbachii sp. nov. from diverse environment.</title>
        <authorList>
            <person name="Octaviana S."/>
        </authorList>
    </citation>
    <scope>NUCLEOTIDE SEQUENCE [LARGE SCALE GENOMIC DNA]</scope>
    <source>
        <strain evidence="4 5">PWU4</strain>
    </source>
</reference>
<dbReference type="EMBL" id="JAHESF010000056">
    <property type="protein sequence ID" value="MBT1701077.1"/>
    <property type="molecule type" value="Genomic_DNA"/>
</dbReference>
<comment type="caution">
    <text evidence="4">The sequence shown here is derived from an EMBL/GenBank/DDBJ whole genome shotgun (WGS) entry which is preliminary data.</text>
</comment>
<evidence type="ECO:0000313" key="5">
    <source>
        <dbReference type="Proteomes" id="UP001319200"/>
    </source>
</evidence>
<feature type="chain" id="PRO_5042934944" evidence="1">
    <location>
        <begin position="20"/>
        <end position="646"/>
    </location>
</feature>
<keyword evidence="5" id="KW-1185">Reference proteome</keyword>
<dbReference type="AlphaFoldDB" id="A0AAP2GSY1"/>
<evidence type="ECO:0000259" key="3">
    <source>
        <dbReference type="Pfam" id="PF12969"/>
    </source>
</evidence>
<evidence type="ECO:0000256" key="1">
    <source>
        <dbReference type="SAM" id="SignalP"/>
    </source>
</evidence>
<keyword evidence="1" id="KW-0732">Signal</keyword>
<dbReference type="RefSeq" id="WP_254169762.1">
    <property type="nucleotide sequence ID" value="NZ_JAHESF010000056.1"/>
</dbReference>
<dbReference type="Gene3D" id="2.60.40.3140">
    <property type="match status" value="1"/>
</dbReference>
<evidence type="ECO:0000259" key="2">
    <source>
        <dbReference type="Pfam" id="PF01841"/>
    </source>
</evidence>
<dbReference type="Gene3D" id="2.60.120.1130">
    <property type="match status" value="1"/>
</dbReference>
<sequence length="646" mass="73503">MKPLAISLFAGLITFTAAAQKSPVKYGEIPMEDMQMTSYALDSSASAVVLVDYGEAYVTVNTVSASLKFERHVRIKILKKEGLSWADATIPLHFSGSAEEKVSGLKATSYNLENGKIVETKMSKDGVFKEKFNNYMNLQKFTVPGVKEGSIVEYSYTVNSDFIQYFPNWQFQYTVPVQHSEYWAMIPEFFFFEKYMQGYVQVTDYEVKHKSMGQFQTEAHHWTLKNVPAFKEEPYMTSETDYISRVNFALSHVKWPNQPVQEIMGSWTKLNENLLESESFGRTITGNGFLKKQVEEITAGITEPLKKVTAIHDYVRKNLEWDGTKDYYADPLKKVFEKKKGTAADINLALASMLEKAGIDVDMVLLSTRDHGFVRQSYPIARQFNYVVCLAFVDGKPIYLDATEKYLPVNVLPERCLNGQGLAISKKRHGWVDLLTKTKSKTTISADLTLKEDGALQGKLNFTRDGYDVLRMRKDYVAKGEETYLKEVTKSRPWQIEKSEFKDVADLNVTAKESHELSIQEHATVAGDVIYINPFVITQLEANPFKIEKREYPVDFGSAIEKVYMCKLTLPEGYAVDELPQSRLMMLPGNAAKYAFNVTQNGNSIVVTSSMQINKNLFTQEEYPNLREFYTQVVAKQAEQIVLKKK</sequence>
<organism evidence="4 5">
    <name type="scientific">Chryseosolibacter histidini</name>
    <dbReference type="NCBI Taxonomy" id="2782349"/>
    <lineage>
        <taxon>Bacteria</taxon>
        <taxon>Pseudomonadati</taxon>
        <taxon>Bacteroidota</taxon>
        <taxon>Cytophagia</taxon>
        <taxon>Cytophagales</taxon>
        <taxon>Chryseotaleaceae</taxon>
        <taxon>Chryseosolibacter</taxon>
    </lineage>
</organism>
<dbReference type="SUPFAM" id="SSF54001">
    <property type="entry name" value="Cysteine proteinases"/>
    <property type="match status" value="1"/>
</dbReference>
<evidence type="ECO:0000313" key="4">
    <source>
        <dbReference type="EMBL" id="MBT1701077.1"/>
    </source>
</evidence>
<feature type="signal peptide" evidence="1">
    <location>
        <begin position="1"/>
        <end position="19"/>
    </location>
</feature>
<dbReference type="Gene3D" id="3.10.620.30">
    <property type="match status" value="1"/>
</dbReference>